<evidence type="ECO:0000313" key="1">
    <source>
        <dbReference type="EMBL" id="KAH7688779.1"/>
    </source>
</evidence>
<keyword evidence="2" id="KW-1185">Reference proteome</keyword>
<accession>A0ACB7WKE8</accession>
<name>A0ACB7WKE8_DIOAL</name>
<dbReference type="EMBL" id="CM037013">
    <property type="protein sequence ID" value="KAH7688779.1"/>
    <property type="molecule type" value="Genomic_DNA"/>
</dbReference>
<gene>
    <name evidence="1" type="ORF">IHE45_03G052900</name>
</gene>
<dbReference type="Proteomes" id="UP000827976">
    <property type="component" value="Chromosome 3"/>
</dbReference>
<sequence>MTFSSLTAKIESVDGGYLVKHAIGTPAVPFLASPTTVTNLIWTQCEPCEHCFNHTTPIYSTSFIHSCNPDCRYKKRYIVGFSKGAMGTETFTIGNNSVPGIAFGCGNSNTFVVSHGSGIVGLGRGPQYLVYQLGIRKFSYCLPHYDDESNGRLLLGYEDEHQNSIQSTPLVLNPSNSSFYYLTLHGITVGSTRLLTPEGMFKVRKDGGGGLIINTSSMFTALEQPAFELLKDEFKSQLKLPFSDQSFLGYDACFSFEPKSNVEVPKLIYHFDGADLELPVKNYMVVDSENGVMCLVILEATGGLTIFRGIHQSNINMMLDLEREVLSFVPAQCKEL</sequence>
<comment type="caution">
    <text evidence="1">The sequence shown here is derived from an EMBL/GenBank/DDBJ whole genome shotgun (WGS) entry which is preliminary data.</text>
</comment>
<keyword evidence="1" id="KW-0378">Hydrolase</keyword>
<reference evidence="2" key="1">
    <citation type="journal article" date="2022" name="Nat. Commun.">
        <title>Chromosome evolution and the genetic basis of agronomically important traits in greater yam.</title>
        <authorList>
            <person name="Bredeson J.V."/>
            <person name="Lyons J.B."/>
            <person name="Oniyinde I.O."/>
            <person name="Okereke N.R."/>
            <person name="Kolade O."/>
            <person name="Nnabue I."/>
            <person name="Nwadili C.O."/>
            <person name="Hribova E."/>
            <person name="Parker M."/>
            <person name="Nwogha J."/>
            <person name="Shu S."/>
            <person name="Carlson J."/>
            <person name="Kariba R."/>
            <person name="Muthemba S."/>
            <person name="Knop K."/>
            <person name="Barton G.J."/>
            <person name="Sherwood A.V."/>
            <person name="Lopez-Montes A."/>
            <person name="Asiedu R."/>
            <person name="Jamnadass R."/>
            <person name="Muchugi A."/>
            <person name="Goodstein D."/>
            <person name="Egesi C.N."/>
            <person name="Featherston J."/>
            <person name="Asfaw A."/>
            <person name="Simpson G.G."/>
            <person name="Dolezel J."/>
            <person name="Hendre P.S."/>
            <person name="Van Deynze A."/>
            <person name="Kumar P.L."/>
            <person name="Obidiegwu J.E."/>
            <person name="Bhattacharjee R."/>
            <person name="Rokhsar D.S."/>
        </authorList>
    </citation>
    <scope>NUCLEOTIDE SEQUENCE [LARGE SCALE GENOMIC DNA]</scope>
    <source>
        <strain evidence="2">cv. TDa95/00328</strain>
    </source>
</reference>
<organism evidence="1 2">
    <name type="scientific">Dioscorea alata</name>
    <name type="common">Purple yam</name>
    <dbReference type="NCBI Taxonomy" id="55571"/>
    <lineage>
        <taxon>Eukaryota</taxon>
        <taxon>Viridiplantae</taxon>
        <taxon>Streptophyta</taxon>
        <taxon>Embryophyta</taxon>
        <taxon>Tracheophyta</taxon>
        <taxon>Spermatophyta</taxon>
        <taxon>Magnoliopsida</taxon>
        <taxon>Liliopsida</taxon>
        <taxon>Dioscoreales</taxon>
        <taxon>Dioscoreaceae</taxon>
        <taxon>Dioscorea</taxon>
    </lineage>
</organism>
<protein>
    <submittedName>
        <fullName evidence="1">Aspartic peptidase A1 family protein</fullName>
        <ecNumber evidence="1">3.4.23.12</ecNumber>
    </submittedName>
</protein>
<dbReference type="EC" id="3.4.23.12" evidence="1"/>
<proteinExistence type="predicted"/>
<evidence type="ECO:0000313" key="2">
    <source>
        <dbReference type="Proteomes" id="UP000827976"/>
    </source>
</evidence>